<protein>
    <recommendedName>
        <fullName evidence="1">Vacuolar ATPase assembly protein VMA22</fullName>
    </recommendedName>
</protein>
<organism evidence="3 4">
    <name type="scientific">Blyttiomyces helicus</name>
    <dbReference type="NCBI Taxonomy" id="388810"/>
    <lineage>
        <taxon>Eukaryota</taxon>
        <taxon>Fungi</taxon>
        <taxon>Fungi incertae sedis</taxon>
        <taxon>Chytridiomycota</taxon>
        <taxon>Chytridiomycota incertae sedis</taxon>
        <taxon>Chytridiomycetes</taxon>
        <taxon>Chytridiomycetes incertae sedis</taxon>
        <taxon>Blyttiomyces</taxon>
    </lineage>
</organism>
<dbReference type="Pfam" id="PF21730">
    <property type="entry name" value="Vma22_CCDC115"/>
    <property type="match status" value="1"/>
</dbReference>
<dbReference type="EMBL" id="KZ996884">
    <property type="protein sequence ID" value="RKO88187.1"/>
    <property type="molecule type" value="Genomic_DNA"/>
</dbReference>
<feature type="compositionally biased region" description="Basic and acidic residues" evidence="2">
    <location>
        <begin position="162"/>
        <end position="172"/>
    </location>
</feature>
<dbReference type="InterPro" id="IPR040357">
    <property type="entry name" value="Vma22/CCDC115"/>
</dbReference>
<evidence type="ECO:0000256" key="2">
    <source>
        <dbReference type="SAM" id="MobiDB-lite"/>
    </source>
</evidence>
<evidence type="ECO:0000313" key="4">
    <source>
        <dbReference type="Proteomes" id="UP000269721"/>
    </source>
</evidence>
<gene>
    <name evidence="3" type="ORF">BDK51DRAFT_27176</name>
</gene>
<reference evidence="4" key="1">
    <citation type="journal article" date="2018" name="Nat. Microbiol.">
        <title>Leveraging single-cell genomics to expand the fungal tree of life.</title>
        <authorList>
            <person name="Ahrendt S.R."/>
            <person name="Quandt C.A."/>
            <person name="Ciobanu D."/>
            <person name="Clum A."/>
            <person name="Salamov A."/>
            <person name="Andreopoulos B."/>
            <person name="Cheng J.F."/>
            <person name="Woyke T."/>
            <person name="Pelin A."/>
            <person name="Henrissat B."/>
            <person name="Reynolds N.K."/>
            <person name="Benny G.L."/>
            <person name="Smith M.E."/>
            <person name="James T.Y."/>
            <person name="Grigoriev I.V."/>
        </authorList>
    </citation>
    <scope>NUCLEOTIDE SEQUENCE [LARGE SCALE GENOMIC DNA]</scope>
</reference>
<dbReference type="PANTHER" id="PTHR31996">
    <property type="entry name" value="COILED-COIL DOMAIN-CONTAINING PROTEIN 115"/>
    <property type="match status" value="1"/>
</dbReference>
<feature type="compositionally biased region" description="Pro residues" evidence="2">
    <location>
        <begin position="10"/>
        <end position="24"/>
    </location>
</feature>
<proteinExistence type="predicted"/>
<feature type="region of interest" description="Disordered" evidence="2">
    <location>
        <begin position="127"/>
        <end position="172"/>
    </location>
</feature>
<dbReference type="OrthoDB" id="408631at2759"/>
<name>A0A4V1IQY6_9FUNG</name>
<dbReference type="PANTHER" id="PTHR31996:SF2">
    <property type="entry name" value="COILED-COIL DOMAIN-CONTAINING PROTEIN 115"/>
    <property type="match status" value="1"/>
</dbReference>
<feature type="region of interest" description="Disordered" evidence="2">
    <location>
        <begin position="1"/>
        <end position="32"/>
    </location>
</feature>
<evidence type="ECO:0000313" key="3">
    <source>
        <dbReference type="EMBL" id="RKO88187.1"/>
    </source>
</evidence>
<dbReference type="GO" id="GO:1990871">
    <property type="term" value="C:Vma12-Vma22 assembly complex"/>
    <property type="evidence" value="ECO:0007669"/>
    <property type="project" value="TreeGrafter"/>
</dbReference>
<dbReference type="AlphaFoldDB" id="A0A4V1IQY6"/>
<sequence>MPEQDTTPTSAPPSPSPQNSPLPTSPASSTDPIDLADRLDATLVSLLALVDEQQQLRAAVGRHLNGAFFDLAQSKYVLGPEGVTRFQYDRRMRAGTTIHTSTTSADDLPFPPTLSLVGPIIGVSQKELPPAAEREGEGAIDGLRHRRPVETEKDSEEEEKEEGAAEEKPVEARDPLQWFGFLVPSHLRNAQGGFKKGEAERESLVGLLEVSAAEQCDVLAGELGVAGFGTKAGNE</sequence>
<keyword evidence="4" id="KW-1185">Reference proteome</keyword>
<dbReference type="GO" id="GO:0070072">
    <property type="term" value="P:vacuolar proton-transporting V-type ATPase complex assembly"/>
    <property type="evidence" value="ECO:0007669"/>
    <property type="project" value="InterPro"/>
</dbReference>
<accession>A0A4V1IQY6</accession>
<evidence type="ECO:0000256" key="1">
    <source>
        <dbReference type="ARBA" id="ARBA00093634"/>
    </source>
</evidence>
<dbReference type="GO" id="GO:0051082">
    <property type="term" value="F:unfolded protein binding"/>
    <property type="evidence" value="ECO:0007669"/>
    <property type="project" value="TreeGrafter"/>
</dbReference>
<dbReference type="Proteomes" id="UP000269721">
    <property type="component" value="Unassembled WGS sequence"/>
</dbReference>